<proteinExistence type="inferred from homology"/>
<evidence type="ECO:0000256" key="3">
    <source>
        <dbReference type="ARBA" id="ARBA00022448"/>
    </source>
</evidence>
<dbReference type="GO" id="GO:0046872">
    <property type="term" value="F:metal ion binding"/>
    <property type="evidence" value="ECO:0007669"/>
    <property type="project" value="UniProtKB-KW"/>
</dbReference>
<keyword evidence="4" id="KW-0679">Respiratory chain</keyword>
<evidence type="ECO:0000256" key="5">
    <source>
        <dbReference type="ARBA" id="ARBA00022692"/>
    </source>
</evidence>
<evidence type="ECO:0000256" key="1">
    <source>
        <dbReference type="ARBA" id="ARBA00004141"/>
    </source>
</evidence>
<gene>
    <name evidence="14" type="primary">coxB</name>
    <name evidence="14" type="ORF">ACFPFO_14490</name>
</gene>
<name>A0ABD5QGN0_9EURY</name>
<keyword evidence="8 12" id="KW-1133">Transmembrane helix</keyword>
<dbReference type="GO" id="GO:0016020">
    <property type="term" value="C:membrane"/>
    <property type="evidence" value="ECO:0007669"/>
    <property type="project" value="UniProtKB-SubCell"/>
</dbReference>
<dbReference type="PANTHER" id="PTHR22888">
    <property type="entry name" value="CYTOCHROME C OXIDASE, SUBUNIT II"/>
    <property type="match status" value="1"/>
</dbReference>
<feature type="transmembrane region" description="Helical" evidence="12">
    <location>
        <begin position="77"/>
        <end position="96"/>
    </location>
</feature>
<evidence type="ECO:0000313" key="14">
    <source>
        <dbReference type="EMBL" id="MFC4988951.1"/>
    </source>
</evidence>
<dbReference type="EMBL" id="JBHSJG010000038">
    <property type="protein sequence ID" value="MFC4988951.1"/>
    <property type="molecule type" value="Genomic_DNA"/>
</dbReference>
<evidence type="ECO:0000256" key="10">
    <source>
        <dbReference type="ARBA" id="ARBA00023136"/>
    </source>
</evidence>
<dbReference type="Pfam" id="PF00116">
    <property type="entry name" value="COX2"/>
    <property type="match status" value="1"/>
</dbReference>
<protein>
    <submittedName>
        <fullName evidence="14">Cytochrome c oxidase subunit II</fullName>
    </submittedName>
</protein>
<keyword evidence="15" id="KW-1185">Reference proteome</keyword>
<keyword evidence="10 12" id="KW-0472">Membrane</keyword>
<feature type="compositionally biased region" description="Low complexity" evidence="11">
    <location>
        <begin position="267"/>
        <end position="299"/>
    </location>
</feature>
<evidence type="ECO:0000256" key="11">
    <source>
        <dbReference type="SAM" id="MobiDB-lite"/>
    </source>
</evidence>
<accession>A0ABD5QGN0</accession>
<evidence type="ECO:0000256" key="6">
    <source>
        <dbReference type="ARBA" id="ARBA00022723"/>
    </source>
</evidence>
<keyword evidence="3" id="KW-0813">Transport</keyword>
<feature type="region of interest" description="Disordered" evidence="11">
    <location>
        <begin position="231"/>
        <end position="335"/>
    </location>
</feature>
<keyword evidence="7" id="KW-0249">Electron transport</keyword>
<dbReference type="RefSeq" id="WP_224828381.1">
    <property type="nucleotide sequence ID" value="NZ_JAIVEF010000006.1"/>
</dbReference>
<evidence type="ECO:0000313" key="15">
    <source>
        <dbReference type="Proteomes" id="UP001595925"/>
    </source>
</evidence>
<keyword evidence="5 12" id="KW-0812">Transmembrane</keyword>
<feature type="domain" description="Cytochrome oxidase subunit II copper A binding" evidence="13">
    <location>
        <begin position="112"/>
        <end position="230"/>
    </location>
</feature>
<reference evidence="14 15" key="1">
    <citation type="journal article" date="2019" name="Int. J. Syst. Evol. Microbiol.">
        <title>The Global Catalogue of Microorganisms (GCM) 10K type strain sequencing project: providing services to taxonomists for standard genome sequencing and annotation.</title>
        <authorList>
            <consortium name="The Broad Institute Genomics Platform"/>
            <consortium name="The Broad Institute Genome Sequencing Center for Infectious Disease"/>
            <person name="Wu L."/>
            <person name="Ma J."/>
        </authorList>
    </citation>
    <scope>NUCLEOTIDE SEQUENCE [LARGE SCALE GENOMIC DNA]</scope>
    <source>
        <strain evidence="14 15">CGMCC 1.15824</strain>
    </source>
</reference>
<keyword evidence="9" id="KW-0186">Copper</keyword>
<evidence type="ECO:0000256" key="2">
    <source>
        <dbReference type="ARBA" id="ARBA00007866"/>
    </source>
</evidence>
<dbReference type="Gene3D" id="2.60.40.420">
    <property type="entry name" value="Cupredoxins - blue copper proteins"/>
    <property type="match status" value="1"/>
</dbReference>
<dbReference type="AlphaFoldDB" id="A0ABD5QGN0"/>
<keyword evidence="6" id="KW-0479">Metal-binding</keyword>
<comment type="caution">
    <text evidence="14">The sequence shown here is derived from an EMBL/GenBank/DDBJ whole genome shotgun (WGS) entry which is preliminary data.</text>
</comment>
<evidence type="ECO:0000256" key="9">
    <source>
        <dbReference type="ARBA" id="ARBA00023008"/>
    </source>
</evidence>
<evidence type="ECO:0000256" key="7">
    <source>
        <dbReference type="ARBA" id="ARBA00022982"/>
    </source>
</evidence>
<comment type="similarity">
    <text evidence="2">Belongs to the cytochrome c oxidase subunit 2 family.</text>
</comment>
<sequence length="335" mass="35354">MTTILPQLTTPLQQTRVDVFNEIFVLFLGLGTLVGIVVVSYTLYNAYKYRDDGNHGEDEDLPVVGELPTGGKGGRKLFLSFGLSAVIVLGLVFWSYQMLLYVEAGPGDEAQEEALNVDVEGQAFSWTFQYENGVESNGELVVPADREIQLNVTSIDVWHAFGIPDQRAKADAIPGEYSETWFIADAPENGENVTHEDAIECFELCGAGHSNMKADLTVMEEEAFQEWMAEQEAQANSGGNESGGGNESATGTQTGPEGNESSANGTDAASNESGANESSAAGAGGNATDAANETNAGNESDTNGTDASGDDGNNDTEDNETDGNADDESGQEGES</sequence>
<dbReference type="Proteomes" id="UP001595925">
    <property type="component" value="Unassembled WGS sequence"/>
</dbReference>
<dbReference type="InterPro" id="IPR002429">
    <property type="entry name" value="CcO_II-like_C"/>
</dbReference>
<dbReference type="NCBIfam" id="TIGR02866">
    <property type="entry name" value="CoxB"/>
    <property type="match status" value="1"/>
</dbReference>
<feature type="compositionally biased region" description="Polar residues" evidence="11">
    <location>
        <begin position="253"/>
        <end position="265"/>
    </location>
</feature>
<dbReference type="InterPro" id="IPR014222">
    <property type="entry name" value="Cyt_c_oxidase_su2"/>
</dbReference>
<feature type="compositionally biased region" description="Acidic residues" evidence="11">
    <location>
        <begin position="308"/>
        <end position="335"/>
    </location>
</feature>
<feature type="transmembrane region" description="Helical" evidence="12">
    <location>
        <begin position="23"/>
        <end position="44"/>
    </location>
</feature>
<evidence type="ECO:0000256" key="8">
    <source>
        <dbReference type="ARBA" id="ARBA00022989"/>
    </source>
</evidence>
<dbReference type="InterPro" id="IPR008972">
    <property type="entry name" value="Cupredoxin"/>
</dbReference>
<comment type="subcellular location">
    <subcellularLocation>
        <location evidence="1">Membrane</location>
        <topology evidence="1">Multi-pass membrane protein</topology>
    </subcellularLocation>
</comment>
<dbReference type="SUPFAM" id="SSF49503">
    <property type="entry name" value="Cupredoxins"/>
    <property type="match status" value="1"/>
</dbReference>
<dbReference type="PANTHER" id="PTHR22888:SF9">
    <property type="entry name" value="CYTOCHROME C OXIDASE SUBUNIT 2"/>
    <property type="match status" value="1"/>
</dbReference>
<organism evidence="14 15">
    <name type="scientific">Saliphagus infecundisoli</name>
    <dbReference type="NCBI Taxonomy" id="1849069"/>
    <lineage>
        <taxon>Archaea</taxon>
        <taxon>Methanobacteriati</taxon>
        <taxon>Methanobacteriota</taxon>
        <taxon>Stenosarchaea group</taxon>
        <taxon>Halobacteria</taxon>
        <taxon>Halobacteriales</taxon>
        <taxon>Natrialbaceae</taxon>
        <taxon>Saliphagus</taxon>
    </lineage>
</organism>
<evidence type="ECO:0000256" key="4">
    <source>
        <dbReference type="ARBA" id="ARBA00022660"/>
    </source>
</evidence>
<evidence type="ECO:0000259" key="13">
    <source>
        <dbReference type="PROSITE" id="PS50857"/>
    </source>
</evidence>
<dbReference type="InterPro" id="IPR045187">
    <property type="entry name" value="CcO_II"/>
</dbReference>
<dbReference type="PROSITE" id="PS50857">
    <property type="entry name" value="COX2_CUA"/>
    <property type="match status" value="1"/>
</dbReference>
<evidence type="ECO:0000256" key="12">
    <source>
        <dbReference type="SAM" id="Phobius"/>
    </source>
</evidence>